<dbReference type="GO" id="GO:1902201">
    <property type="term" value="P:negative regulation of bacterial-type flagellum-dependent cell motility"/>
    <property type="evidence" value="ECO:0007669"/>
    <property type="project" value="TreeGrafter"/>
</dbReference>
<dbReference type="InterPro" id="IPR003660">
    <property type="entry name" value="HAMP_dom"/>
</dbReference>
<keyword evidence="3" id="KW-0472">Membrane</keyword>
<dbReference type="SUPFAM" id="SSF55073">
    <property type="entry name" value="Nucleotide cyclase"/>
    <property type="match status" value="1"/>
</dbReference>
<feature type="domain" description="HAMP" evidence="4">
    <location>
        <begin position="196"/>
        <end position="252"/>
    </location>
</feature>
<feature type="domain" description="GGDEF" evidence="5">
    <location>
        <begin position="476"/>
        <end position="610"/>
    </location>
</feature>
<dbReference type="PROSITE" id="PS50885">
    <property type="entry name" value="HAMP"/>
    <property type="match status" value="1"/>
</dbReference>
<dbReference type="InterPro" id="IPR000160">
    <property type="entry name" value="GGDEF_dom"/>
</dbReference>
<accession>A0A2Z6DZF1</accession>
<sequence length="619" mass="69181">MRLATKVSAFYLAATATLVLVLAAVALIAFRAFSLTAATAHAQTAAEIVRVHLTEAMLLGTIGERQRFLDRLRDVQNLRSARIVRAPLVDRQFGKNRQGEREPDAIEQRVLETGKSYFETVETLTESYFRATIPYVASAYGIPNCLQCHQVAEGSVLGAITVTIDLNVLRQHAILTIAAIVAIIALFAVSLLWLLNRLLRPITVTADEITEVVHGGVEGRFDRRIAARSSDETGRIAREVNRLLDAISQALAQINEPIARVFGWRHQHDNQLQAAVHAVRTMAAIAHFKQTIEEDREISEIYRRLYRLSRDTSAVAEVSLLECRNDEMHAIGDDGMAQTRCCPGCDPAIAASPELCRAYRTEHWVDGLTDPSLCAAQAVTTHHPDWGYLCFPIRFSGQVGAVLQWRLPRAQQREALKGAEQFQRYLTEAAPVLESKRLLAQLKESALRDPMTGLRNRRFLEESIDLLVSQTLRNQRHLAVMMVDIDFFKVVNDTYGHDAGDAVVRFIAKLLQESVRTSDWVIRYGGEEFLVVLVDTAAEAAIAVAEKIRSQLEKSAIPLPQGQTIQKTLSVGVADFPGDGDAFWQVVKYADVALYHAKETGRNRVVRFTPELWHEKEQY</sequence>
<dbReference type="PROSITE" id="PS50887">
    <property type="entry name" value="GGDEF"/>
    <property type="match status" value="1"/>
</dbReference>
<dbReference type="PANTHER" id="PTHR45138:SF9">
    <property type="entry name" value="DIGUANYLATE CYCLASE DGCM-RELATED"/>
    <property type="match status" value="1"/>
</dbReference>
<evidence type="ECO:0000313" key="6">
    <source>
        <dbReference type="EMBL" id="BBD77718.1"/>
    </source>
</evidence>
<protein>
    <recommendedName>
        <fullName evidence="1">diguanylate cyclase</fullName>
        <ecNumber evidence="1">2.7.7.65</ecNumber>
    </recommendedName>
</protein>
<dbReference type="InterPro" id="IPR050469">
    <property type="entry name" value="Diguanylate_Cyclase"/>
</dbReference>
<dbReference type="GO" id="GO:0052621">
    <property type="term" value="F:diguanylate cyclase activity"/>
    <property type="evidence" value="ECO:0007669"/>
    <property type="project" value="UniProtKB-EC"/>
</dbReference>
<feature type="transmembrane region" description="Helical" evidence="3">
    <location>
        <begin position="173"/>
        <end position="195"/>
    </location>
</feature>
<evidence type="ECO:0000259" key="5">
    <source>
        <dbReference type="PROSITE" id="PS50887"/>
    </source>
</evidence>
<dbReference type="EC" id="2.7.7.65" evidence="1"/>
<dbReference type="InterPro" id="IPR029787">
    <property type="entry name" value="Nucleotide_cyclase"/>
</dbReference>
<dbReference type="RefSeq" id="WP_119335433.1">
    <property type="nucleotide sequence ID" value="NZ_AP018558.1"/>
</dbReference>
<dbReference type="Gene3D" id="3.30.70.270">
    <property type="match status" value="1"/>
</dbReference>
<dbReference type="Gene3D" id="3.30.450.290">
    <property type="match status" value="1"/>
</dbReference>
<dbReference type="GO" id="GO:0043709">
    <property type="term" value="P:cell adhesion involved in single-species biofilm formation"/>
    <property type="evidence" value="ECO:0007669"/>
    <property type="project" value="TreeGrafter"/>
</dbReference>
<keyword evidence="3" id="KW-1133">Transmembrane helix</keyword>
<evidence type="ECO:0000256" key="2">
    <source>
        <dbReference type="ARBA" id="ARBA00034247"/>
    </source>
</evidence>
<gene>
    <name evidence="6" type="ORF">HPTL_1456</name>
</gene>
<dbReference type="Pfam" id="PF00672">
    <property type="entry name" value="HAMP"/>
    <property type="match status" value="1"/>
</dbReference>
<dbReference type="KEGG" id="htl:HPTL_1456"/>
<reference evidence="6 7" key="1">
    <citation type="submission" date="2018-04" db="EMBL/GenBank/DDBJ databases">
        <title>Complete genome sequence of Hydrogenophilus thermoluteolus TH-1.</title>
        <authorList>
            <person name="Arai H."/>
        </authorList>
    </citation>
    <scope>NUCLEOTIDE SEQUENCE [LARGE SCALE GENOMIC DNA]</scope>
    <source>
        <strain evidence="6 7">TH-1</strain>
    </source>
</reference>
<dbReference type="CDD" id="cd01949">
    <property type="entry name" value="GGDEF"/>
    <property type="match status" value="1"/>
</dbReference>
<dbReference type="GO" id="GO:0007165">
    <property type="term" value="P:signal transduction"/>
    <property type="evidence" value="ECO:0007669"/>
    <property type="project" value="InterPro"/>
</dbReference>
<proteinExistence type="predicted"/>
<evidence type="ECO:0000256" key="1">
    <source>
        <dbReference type="ARBA" id="ARBA00012528"/>
    </source>
</evidence>
<dbReference type="FunFam" id="3.30.70.270:FF:000001">
    <property type="entry name" value="Diguanylate cyclase domain protein"/>
    <property type="match status" value="1"/>
</dbReference>
<dbReference type="PANTHER" id="PTHR45138">
    <property type="entry name" value="REGULATORY COMPONENTS OF SENSORY TRANSDUCTION SYSTEM"/>
    <property type="match status" value="1"/>
</dbReference>
<dbReference type="AlphaFoldDB" id="A0A2Z6DZF1"/>
<dbReference type="Proteomes" id="UP000262004">
    <property type="component" value="Chromosome"/>
</dbReference>
<dbReference type="InterPro" id="IPR043128">
    <property type="entry name" value="Rev_trsase/Diguanyl_cyclase"/>
</dbReference>
<keyword evidence="3" id="KW-0812">Transmembrane</keyword>
<dbReference type="OrthoDB" id="5571399at2"/>
<dbReference type="Pfam" id="PF00990">
    <property type="entry name" value="GGDEF"/>
    <property type="match status" value="1"/>
</dbReference>
<dbReference type="SMART" id="SM00304">
    <property type="entry name" value="HAMP"/>
    <property type="match status" value="1"/>
</dbReference>
<name>A0A2Z6DZF1_HYDTE</name>
<evidence type="ECO:0000259" key="4">
    <source>
        <dbReference type="PROSITE" id="PS50885"/>
    </source>
</evidence>
<dbReference type="EMBL" id="AP018558">
    <property type="protein sequence ID" value="BBD77718.1"/>
    <property type="molecule type" value="Genomic_DNA"/>
</dbReference>
<evidence type="ECO:0000313" key="7">
    <source>
        <dbReference type="Proteomes" id="UP000262004"/>
    </source>
</evidence>
<comment type="catalytic activity">
    <reaction evidence="2">
        <text>2 GTP = 3',3'-c-di-GMP + 2 diphosphate</text>
        <dbReference type="Rhea" id="RHEA:24898"/>
        <dbReference type="ChEBI" id="CHEBI:33019"/>
        <dbReference type="ChEBI" id="CHEBI:37565"/>
        <dbReference type="ChEBI" id="CHEBI:58805"/>
        <dbReference type="EC" id="2.7.7.65"/>
    </reaction>
</comment>
<dbReference type="GO" id="GO:0005886">
    <property type="term" value="C:plasma membrane"/>
    <property type="evidence" value="ECO:0007669"/>
    <property type="project" value="TreeGrafter"/>
</dbReference>
<dbReference type="NCBIfam" id="TIGR00254">
    <property type="entry name" value="GGDEF"/>
    <property type="match status" value="1"/>
</dbReference>
<keyword evidence="7" id="KW-1185">Reference proteome</keyword>
<evidence type="ECO:0000256" key="3">
    <source>
        <dbReference type="SAM" id="Phobius"/>
    </source>
</evidence>
<dbReference type="SMART" id="SM00267">
    <property type="entry name" value="GGDEF"/>
    <property type="match status" value="1"/>
</dbReference>
<organism evidence="6 7">
    <name type="scientific">Hydrogenophilus thermoluteolus</name>
    <name type="common">Pseudomonas hydrogenothermophila</name>
    <dbReference type="NCBI Taxonomy" id="297"/>
    <lineage>
        <taxon>Bacteria</taxon>
        <taxon>Pseudomonadati</taxon>
        <taxon>Pseudomonadota</taxon>
        <taxon>Hydrogenophilia</taxon>
        <taxon>Hydrogenophilales</taxon>
        <taxon>Hydrogenophilaceae</taxon>
        <taxon>Hydrogenophilus</taxon>
    </lineage>
</organism>